<reference evidence="1" key="1">
    <citation type="submission" date="2018-05" db="EMBL/GenBank/DDBJ databases">
        <authorList>
            <person name="Lanie J.A."/>
            <person name="Ng W.-L."/>
            <person name="Kazmierczak K.M."/>
            <person name="Andrzejewski T.M."/>
            <person name="Davidsen T.M."/>
            <person name="Wayne K.J."/>
            <person name="Tettelin H."/>
            <person name="Glass J.I."/>
            <person name="Rusch D."/>
            <person name="Podicherti R."/>
            <person name="Tsui H.-C.T."/>
            <person name="Winkler M.E."/>
        </authorList>
    </citation>
    <scope>NUCLEOTIDE SEQUENCE</scope>
</reference>
<name>A0A382XTJ4_9ZZZZ</name>
<dbReference type="AlphaFoldDB" id="A0A382XTJ4"/>
<organism evidence="1">
    <name type="scientific">marine metagenome</name>
    <dbReference type="NCBI Taxonomy" id="408172"/>
    <lineage>
        <taxon>unclassified sequences</taxon>
        <taxon>metagenomes</taxon>
        <taxon>ecological metagenomes</taxon>
    </lineage>
</organism>
<evidence type="ECO:0008006" key="2">
    <source>
        <dbReference type="Google" id="ProtNLM"/>
    </source>
</evidence>
<proteinExistence type="predicted"/>
<dbReference type="Gene3D" id="3.30.870.10">
    <property type="entry name" value="Endonuclease Chain A"/>
    <property type="match status" value="1"/>
</dbReference>
<accession>A0A382XTJ4</accession>
<feature type="non-terminal residue" evidence="1">
    <location>
        <position position="103"/>
    </location>
</feature>
<gene>
    <name evidence="1" type="ORF">METZ01_LOCUS426655</name>
</gene>
<sequence>MVTKLIDIPNNQLEKIINHYIEQSDEIVIIVSFVFKGGLNLIFNKLKEFSAKNKLTVITSNYLKSTEPKALKKLLELKFFGAKIYLFDSLESNQNFHIKSYYF</sequence>
<protein>
    <recommendedName>
        <fullName evidence="2">Phospholipase D-like domain-containing protein</fullName>
    </recommendedName>
</protein>
<dbReference type="EMBL" id="UINC01169983">
    <property type="protein sequence ID" value="SVD73801.1"/>
    <property type="molecule type" value="Genomic_DNA"/>
</dbReference>
<evidence type="ECO:0000313" key="1">
    <source>
        <dbReference type="EMBL" id="SVD73801.1"/>
    </source>
</evidence>